<evidence type="ECO:0000313" key="2">
    <source>
        <dbReference type="EMBL" id="GED72171.1"/>
    </source>
</evidence>
<evidence type="ECO:0000313" key="4">
    <source>
        <dbReference type="Proteomes" id="UP000036834"/>
    </source>
</evidence>
<organism evidence="3 4">
    <name type="scientific">Brevibacillus reuszeri</name>
    <dbReference type="NCBI Taxonomy" id="54915"/>
    <lineage>
        <taxon>Bacteria</taxon>
        <taxon>Bacillati</taxon>
        <taxon>Bacillota</taxon>
        <taxon>Bacilli</taxon>
        <taxon>Bacillales</taxon>
        <taxon>Paenibacillaceae</taxon>
        <taxon>Brevibacillus</taxon>
    </lineage>
</organism>
<evidence type="ECO:0000259" key="1">
    <source>
        <dbReference type="Pfam" id="PF13472"/>
    </source>
</evidence>
<dbReference type="AlphaFoldDB" id="A0A0K9YU26"/>
<dbReference type="SUPFAM" id="SSF52266">
    <property type="entry name" value="SGNH hydrolase"/>
    <property type="match status" value="1"/>
</dbReference>
<name>A0A0K9YU26_9BACL</name>
<dbReference type="PATRIC" id="fig|54915.3.peg.908"/>
<gene>
    <name evidence="3" type="ORF">ADS79_09930</name>
    <name evidence="2" type="ORF">BRE01_58730</name>
</gene>
<dbReference type="Proteomes" id="UP000036834">
    <property type="component" value="Unassembled WGS sequence"/>
</dbReference>
<dbReference type="EMBL" id="LGIQ01000007">
    <property type="protein sequence ID" value="KNB72224.1"/>
    <property type="molecule type" value="Genomic_DNA"/>
</dbReference>
<keyword evidence="5" id="KW-1185">Reference proteome</keyword>
<evidence type="ECO:0000313" key="3">
    <source>
        <dbReference type="EMBL" id="KNB72224.1"/>
    </source>
</evidence>
<dbReference type="Gene3D" id="3.40.50.1110">
    <property type="entry name" value="SGNH hydrolase"/>
    <property type="match status" value="1"/>
</dbReference>
<reference evidence="2 5" key="3">
    <citation type="submission" date="2019-06" db="EMBL/GenBank/DDBJ databases">
        <title>Whole genome shotgun sequence of Brevibacillus reuszeri NBRC 15719.</title>
        <authorList>
            <person name="Hosoyama A."/>
            <person name="Uohara A."/>
            <person name="Ohji S."/>
            <person name="Ichikawa N."/>
        </authorList>
    </citation>
    <scope>NUCLEOTIDE SEQUENCE [LARGE SCALE GENOMIC DNA]</scope>
    <source>
        <strain evidence="2 5">NBRC 15719</strain>
    </source>
</reference>
<feature type="domain" description="SGNH hydrolase-type esterase" evidence="1">
    <location>
        <begin position="64"/>
        <end position="252"/>
    </location>
</feature>
<accession>A0A0K9YU26</accession>
<protein>
    <submittedName>
        <fullName evidence="2">Lipase/acylhydrolase</fullName>
    </submittedName>
    <submittedName>
        <fullName evidence="3">Lysophospholipase</fullName>
    </submittedName>
</protein>
<proteinExistence type="predicted"/>
<reference evidence="3" key="2">
    <citation type="submission" date="2015-07" db="EMBL/GenBank/DDBJ databases">
        <title>MeaNS - Measles Nucleotide Surveillance Program.</title>
        <authorList>
            <person name="Tran T."/>
            <person name="Druce J."/>
        </authorList>
    </citation>
    <scope>NUCLEOTIDE SEQUENCE</scope>
    <source>
        <strain evidence="3">DSM 9887</strain>
    </source>
</reference>
<dbReference type="EMBL" id="BJON01000026">
    <property type="protein sequence ID" value="GED72171.1"/>
    <property type="molecule type" value="Genomic_DNA"/>
</dbReference>
<dbReference type="RefSeq" id="WP_049738270.1">
    <property type="nucleotide sequence ID" value="NZ_BJON01000026.1"/>
</dbReference>
<sequence length="262" mass="28701">MRTSGQLLWRTAGLLSFLSFLLFAVGFVLAMNPHQLAPSNTAPPTQASKPATPLPESGVHKVVALGDSLTRGAGDANGQGYVGLVRQALEKKNGQPITFTNLAINGQESTNLLSQMSQQQVKTLLSEADLILFTIGGNDLFRQTGGLYSIEKEKVAAAIKGLTTNYEEIIRQIRSVNKDATIVYTSLYNPFGDTETGLDTIKPVLDWNNTASQIAARYPHVIVVPTYDLFVRKEQAYLYTDHFHPNTEGYARIATRIMQALE</sequence>
<dbReference type="OrthoDB" id="252349at2"/>
<dbReference type="Proteomes" id="UP000319578">
    <property type="component" value="Unassembled WGS sequence"/>
</dbReference>
<evidence type="ECO:0000313" key="5">
    <source>
        <dbReference type="Proteomes" id="UP000319578"/>
    </source>
</evidence>
<dbReference type="GO" id="GO:0004622">
    <property type="term" value="F:phosphatidylcholine lysophospholipase activity"/>
    <property type="evidence" value="ECO:0007669"/>
    <property type="project" value="TreeGrafter"/>
</dbReference>
<dbReference type="STRING" id="54915.ADS79_09930"/>
<dbReference type="InterPro" id="IPR013830">
    <property type="entry name" value="SGNH_hydro"/>
</dbReference>
<dbReference type="InterPro" id="IPR051532">
    <property type="entry name" value="Ester_Hydrolysis_Enzymes"/>
</dbReference>
<reference evidence="4" key="1">
    <citation type="submission" date="2015-07" db="EMBL/GenBank/DDBJ databases">
        <title>Genome sequencing project for genomic taxonomy and phylogenomics of Bacillus-like bacteria.</title>
        <authorList>
            <person name="Liu B."/>
            <person name="Wang J."/>
            <person name="Zhu Y."/>
            <person name="Liu G."/>
            <person name="Chen Q."/>
            <person name="Chen Z."/>
            <person name="Lan J."/>
            <person name="Che J."/>
            <person name="Ge C."/>
            <person name="Shi H."/>
            <person name="Pan Z."/>
            <person name="Liu X."/>
        </authorList>
    </citation>
    <scope>NUCLEOTIDE SEQUENCE [LARGE SCALE GENOMIC DNA]</scope>
    <source>
        <strain evidence="4">DSM 9887</strain>
    </source>
</reference>
<dbReference type="PANTHER" id="PTHR30383:SF27">
    <property type="entry name" value="SPORE GERMINATION LIPASE LIPC"/>
    <property type="match status" value="1"/>
</dbReference>
<comment type="caution">
    <text evidence="3">The sequence shown here is derived from an EMBL/GenBank/DDBJ whole genome shotgun (WGS) entry which is preliminary data.</text>
</comment>
<dbReference type="Pfam" id="PF13472">
    <property type="entry name" value="Lipase_GDSL_2"/>
    <property type="match status" value="1"/>
</dbReference>
<dbReference type="InterPro" id="IPR036514">
    <property type="entry name" value="SGNH_hydro_sf"/>
</dbReference>
<dbReference type="PANTHER" id="PTHR30383">
    <property type="entry name" value="THIOESTERASE 1/PROTEASE 1/LYSOPHOSPHOLIPASE L1"/>
    <property type="match status" value="1"/>
</dbReference>